<organism evidence="1">
    <name type="scientific">Aerophobetes bacterium</name>
    <dbReference type="NCBI Taxonomy" id="2030807"/>
    <lineage>
        <taxon>Bacteria</taxon>
        <taxon>Candidatus Aerophobota</taxon>
    </lineage>
</organism>
<accession>A0A7V0QSH4</accession>
<dbReference type="EMBL" id="DRBC01000417">
    <property type="protein sequence ID" value="HDN85457.1"/>
    <property type="molecule type" value="Genomic_DNA"/>
</dbReference>
<evidence type="ECO:0000313" key="1">
    <source>
        <dbReference type="EMBL" id="HDN85457.1"/>
    </source>
</evidence>
<name>A0A7V0QSH4_UNCAE</name>
<comment type="caution">
    <text evidence="1">The sequence shown here is derived from an EMBL/GenBank/DDBJ whole genome shotgun (WGS) entry which is preliminary data.</text>
</comment>
<proteinExistence type="predicted"/>
<dbReference type="Proteomes" id="UP000885660">
    <property type="component" value="Unassembled WGS sequence"/>
</dbReference>
<gene>
    <name evidence="1" type="ORF">ENG47_06870</name>
</gene>
<reference evidence="1" key="1">
    <citation type="journal article" date="2020" name="mSystems">
        <title>Genome- and Community-Level Interaction Insights into Carbon Utilization and Element Cycling Functions of Hydrothermarchaeota in Hydrothermal Sediment.</title>
        <authorList>
            <person name="Zhou Z."/>
            <person name="Liu Y."/>
            <person name="Xu W."/>
            <person name="Pan J."/>
            <person name="Luo Z.H."/>
            <person name="Li M."/>
        </authorList>
    </citation>
    <scope>NUCLEOTIDE SEQUENCE [LARGE SCALE GENOMIC DNA]</scope>
    <source>
        <strain evidence="1">HyVt-219</strain>
    </source>
</reference>
<protein>
    <submittedName>
        <fullName evidence="1">Uncharacterized protein</fullName>
    </submittedName>
</protein>
<dbReference type="AlphaFoldDB" id="A0A7V0QSH4"/>
<sequence length="64" mass="7574">MDVATRACFTAYSYGLSTYWLYTGWGYRNIYTLGVKNAKKILKLQSTHRVIMRVREIEFLQLFS</sequence>